<gene>
    <name evidence="1" type="ORF">SAMN04488101_104140</name>
</gene>
<dbReference type="RefSeq" id="WP_084289250.1">
    <property type="nucleotide sequence ID" value="NZ_FWYB01000004.1"/>
</dbReference>
<reference evidence="1 2" key="1">
    <citation type="submission" date="2017-04" db="EMBL/GenBank/DDBJ databases">
        <authorList>
            <person name="Afonso C.L."/>
            <person name="Miller P.J."/>
            <person name="Scott M.A."/>
            <person name="Spackman E."/>
            <person name="Goraichik I."/>
            <person name="Dimitrov K.M."/>
            <person name="Suarez D.L."/>
            <person name="Swayne D.E."/>
        </authorList>
    </citation>
    <scope>NUCLEOTIDE SEQUENCE [LARGE SCALE GENOMIC DNA]</scope>
    <source>
        <strain evidence="1 2">DSM 19625</strain>
    </source>
</reference>
<keyword evidence="2" id="KW-1185">Reference proteome</keyword>
<evidence type="ECO:0000313" key="2">
    <source>
        <dbReference type="Proteomes" id="UP000192678"/>
    </source>
</evidence>
<proteinExistence type="predicted"/>
<sequence>MNKISTHAEGNGPIKVPISKNEEEFIVINMISGIIPPSSYSIVPAIFEIDPKLYEKSYGPDIYVACRQFLKENSADKPPYIYEFRGVGVIRAPRGLL</sequence>
<dbReference type="EMBL" id="FWYB01000004">
    <property type="protein sequence ID" value="SMC87218.1"/>
    <property type="molecule type" value="Genomic_DNA"/>
</dbReference>
<evidence type="ECO:0000313" key="1">
    <source>
        <dbReference type="EMBL" id="SMC87218.1"/>
    </source>
</evidence>
<accession>A0A1W2CRE2</accession>
<protein>
    <submittedName>
        <fullName evidence="1">Uncharacterized protein</fullName>
    </submittedName>
</protein>
<dbReference type="AlphaFoldDB" id="A0A1W2CRE2"/>
<dbReference type="Proteomes" id="UP000192678">
    <property type="component" value="Unassembled WGS sequence"/>
</dbReference>
<name>A0A1W2CRE2_9SPHI</name>
<organism evidence="1 2">
    <name type="scientific">Pedobacter nyackensis</name>
    <dbReference type="NCBI Taxonomy" id="475255"/>
    <lineage>
        <taxon>Bacteria</taxon>
        <taxon>Pseudomonadati</taxon>
        <taxon>Bacteroidota</taxon>
        <taxon>Sphingobacteriia</taxon>
        <taxon>Sphingobacteriales</taxon>
        <taxon>Sphingobacteriaceae</taxon>
        <taxon>Pedobacter</taxon>
    </lineage>
</organism>